<organism evidence="2 3">
    <name type="scientific">Turnix velox</name>
    <name type="common">Little buttonquail</name>
    <dbReference type="NCBI Taxonomy" id="2529409"/>
    <lineage>
        <taxon>Eukaryota</taxon>
        <taxon>Metazoa</taxon>
        <taxon>Chordata</taxon>
        <taxon>Craniata</taxon>
        <taxon>Vertebrata</taxon>
        <taxon>Euteleostomi</taxon>
        <taxon>Archelosauria</taxon>
        <taxon>Archosauria</taxon>
        <taxon>Dinosauria</taxon>
        <taxon>Saurischia</taxon>
        <taxon>Theropoda</taxon>
        <taxon>Coelurosauria</taxon>
        <taxon>Aves</taxon>
        <taxon>Neognathae</taxon>
        <taxon>Neoaves</taxon>
        <taxon>Charadriiformes</taxon>
        <taxon>Turnicidae</taxon>
        <taxon>Turnix</taxon>
    </lineage>
</organism>
<gene>
    <name evidence="2" type="primary">Knl1</name>
    <name evidence="2" type="ORF">TURVEL_R09081</name>
</gene>
<dbReference type="Proteomes" id="UP000582182">
    <property type="component" value="Unassembled WGS sequence"/>
</dbReference>
<evidence type="ECO:0000259" key="1">
    <source>
        <dbReference type="Pfam" id="PF18210"/>
    </source>
</evidence>
<dbReference type="OrthoDB" id="6132334at2759"/>
<dbReference type="EMBL" id="VZTY01009773">
    <property type="protein sequence ID" value="NXU50540.1"/>
    <property type="molecule type" value="Genomic_DNA"/>
</dbReference>
<dbReference type="Pfam" id="PF18210">
    <property type="entry name" value="Knl1_RWD_C"/>
    <property type="match status" value="1"/>
</dbReference>
<reference evidence="2 3" key="1">
    <citation type="submission" date="2019-09" db="EMBL/GenBank/DDBJ databases">
        <title>Bird 10,000 Genomes (B10K) Project - Family phase.</title>
        <authorList>
            <person name="Zhang G."/>
        </authorList>
    </citation>
    <scope>NUCLEOTIDE SEQUENCE [LARGE SCALE GENOMIC DNA]</scope>
    <source>
        <strain evidence="2">B10K-DU-029-46</strain>
    </source>
</reference>
<proteinExistence type="predicted"/>
<feature type="non-terminal residue" evidence="2">
    <location>
        <position position="210"/>
    </location>
</feature>
<accession>A0A7L3LAX6</accession>
<sequence length="210" mass="24161">LCRELSEVEAENEQILFKMNQLQEKEKSCQELLEKYDFSEWDMTEWSKERAVFSFLYDAIELIVGFEPPADDDVCGKDPSRKIISFNFESLLDEEKAPSSFCLVQRLIFQFVEGQGCWQEKCPTLHHLPQVLQEISLVVSHCKVLGEEVEFLEKWGGKFNLLKTEINDTTVKLLFSSSVAFAKFQLTLFLSATYPSVPLTFTLQPLIGNL</sequence>
<dbReference type="AlphaFoldDB" id="A0A7L3LAX6"/>
<protein>
    <submittedName>
        <fullName evidence="2">KNL1 protein</fullName>
    </submittedName>
</protein>
<dbReference type="GO" id="GO:0034501">
    <property type="term" value="P:protein localization to kinetochore"/>
    <property type="evidence" value="ECO:0007669"/>
    <property type="project" value="InterPro"/>
</dbReference>
<name>A0A7L3LAX6_9CHAR</name>
<evidence type="ECO:0000313" key="3">
    <source>
        <dbReference type="Proteomes" id="UP000582182"/>
    </source>
</evidence>
<dbReference type="GO" id="GO:0005634">
    <property type="term" value="C:nucleus"/>
    <property type="evidence" value="ECO:0007669"/>
    <property type="project" value="TreeGrafter"/>
</dbReference>
<dbReference type="GO" id="GO:0008608">
    <property type="term" value="P:attachment of spindle microtubules to kinetochore"/>
    <property type="evidence" value="ECO:0007669"/>
    <property type="project" value="InterPro"/>
</dbReference>
<dbReference type="PANTHER" id="PTHR16520:SF3">
    <property type="entry name" value="KINETOCHORE SCAFFOLD 1"/>
    <property type="match status" value="1"/>
</dbReference>
<comment type="caution">
    <text evidence="2">The sequence shown here is derived from an EMBL/GenBank/DDBJ whole genome shotgun (WGS) entry which is preliminary data.</text>
</comment>
<dbReference type="InterPro" id="IPR037388">
    <property type="entry name" value="Blinkin"/>
</dbReference>
<keyword evidence="3" id="KW-1185">Reference proteome</keyword>
<dbReference type="PANTHER" id="PTHR16520">
    <property type="entry name" value="KINETOCHORE SCAFFOLD 1"/>
    <property type="match status" value="1"/>
</dbReference>
<feature type="non-terminal residue" evidence="2">
    <location>
        <position position="1"/>
    </location>
</feature>
<evidence type="ECO:0000313" key="2">
    <source>
        <dbReference type="EMBL" id="NXU50540.1"/>
    </source>
</evidence>
<dbReference type="InterPro" id="IPR040850">
    <property type="entry name" value="Knl1_RWD_C"/>
</dbReference>
<feature type="domain" description="Knl1 C-terminal RWD" evidence="1">
    <location>
        <begin position="7"/>
        <end position="145"/>
    </location>
</feature>
<dbReference type="CDD" id="cd22817">
    <property type="entry name" value="DRWD-N_Knl1"/>
    <property type="match status" value="1"/>
</dbReference>